<evidence type="ECO:0000259" key="1">
    <source>
        <dbReference type="Pfam" id="PF20448"/>
    </source>
</evidence>
<dbReference type="EMBL" id="CP002352">
    <property type="protein sequence ID" value="ADV42405.1"/>
    <property type="molecule type" value="Genomic_DNA"/>
</dbReference>
<accession>E6SUW9</accession>
<name>E6SUW9_BACT6</name>
<dbReference type="Pfam" id="PF20448">
    <property type="entry name" value="DUF6705"/>
    <property type="match status" value="1"/>
</dbReference>
<protein>
    <recommendedName>
        <fullName evidence="1">DUF6705 domain-containing protein</fullName>
    </recommendedName>
</protein>
<dbReference type="AlphaFoldDB" id="E6SUW9"/>
<keyword evidence="3" id="KW-1185">Reference proteome</keyword>
<gene>
    <name evidence="2" type="ordered locus">Bache_0377</name>
</gene>
<evidence type="ECO:0000313" key="2">
    <source>
        <dbReference type="EMBL" id="ADV42405.1"/>
    </source>
</evidence>
<dbReference type="HOGENOM" id="CLU_3132553_0_0_10"/>
<reference evidence="2 3" key="2">
    <citation type="journal article" date="2011" name="Stand. Genomic Sci.">
        <title>Complete genome sequence of Bacteroides helcogenes type strain (P 36-108).</title>
        <authorList>
            <person name="Pati A."/>
            <person name="Gronow S."/>
            <person name="Zeytun A."/>
            <person name="Lapidus A."/>
            <person name="Nolan M."/>
            <person name="Hammon N."/>
            <person name="Deshpande S."/>
            <person name="Cheng J.F."/>
            <person name="Tapia R."/>
            <person name="Han C."/>
            <person name="Goodwin L."/>
            <person name="Pitluck S."/>
            <person name="Liolios K."/>
            <person name="Pagani I."/>
            <person name="Ivanova N."/>
            <person name="Mavromatis K."/>
            <person name="Chen A."/>
            <person name="Palaniappan K."/>
            <person name="Land M."/>
            <person name="Hauser L."/>
            <person name="Chang Y.J."/>
            <person name="Jeffries C.D."/>
            <person name="Detter J.C."/>
            <person name="Brambilla E."/>
            <person name="Rohde M."/>
            <person name="Goker M."/>
            <person name="Woyke T."/>
            <person name="Bristow J."/>
            <person name="Eisen J.A."/>
            <person name="Markowitz V."/>
            <person name="Hugenholtz P."/>
            <person name="Kyrpides N.C."/>
            <person name="Klenk H.P."/>
            <person name="Lucas S."/>
        </authorList>
    </citation>
    <scope>NUCLEOTIDE SEQUENCE [LARGE SCALE GENOMIC DNA]</scope>
    <source>
        <strain evidence="3">ATCC 35417 / DSM 20613 / JCM 6297 / CCUG 15421 / P 36-108</strain>
    </source>
</reference>
<dbReference type="STRING" id="693979.Bache_0377"/>
<dbReference type="RefSeq" id="WP_013546022.1">
    <property type="nucleotide sequence ID" value="NC_014933.1"/>
</dbReference>
<organism evidence="2 3">
    <name type="scientific">Bacteroides helcogenes (strain ATCC 35417 / DSM 20613 / JCM 6297 / CCUG 15421 / P 36-108)</name>
    <dbReference type="NCBI Taxonomy" id="693979"/>
    <lineage>
        <taxon>Bacteria</taxon>
        <taxon>Pseudomonadati</taxon>
        <taxon>Bacteroidota</taxon>
        <taxon>Bacteroidia</taxon>
        <taxon>Bacteroidales</taxon>
        <taxon>Bacteroidaceae</taxon>
        <taxon>Bacteroides</taxon>
    </lineage>
</organism>
<dbReference type="Proteomes" id="UP000008630">
    <property type="component" value="Chromosome"/>
</dbReference>
<feature type="domain" description="DUF6705" evidence="1">
    <location>
        <begin position="1"/>
        <end position="40"/>
    </location>
</feature>
<dbReference type="KEGG" id="bhl:Bache_0377"/>
<reference key="1">
    <citation type="submission" date="2010-11" db="EMBL/GenBank/DDBJ databases">
        <title>The complete genome of Bacteroides helcogenes P 36-108.</title>
        <authorList>
            <consortium name="US DOE Joint Genome Institute (JGI-PGF)"/>
            <person name="Lucas S."/>
            <person name="Copeland A."/>
            <person name="Lapidus A."/>
            <person name="Bruce D."/>
            <person name="Goodwin L."/>
            <person name="Pitluck S."/>
            <person name="Kyrpides N."/>
            <person name="Mavromatis K."/>
            <person name="Ivanova N."/>
            <person name="Zeytun A."/>
            <person name="Brettin T."/>
            <person name="Detter J.C."/>
            <person name="Tapia R."/>
            <person name="Han C."/>
            <person name="Land M."/>
            <person name="Hauser L."/>
            <person name="Markowitz V."/>
            <person name="Cheng J.-F."/>
            <person name="Hugenholtz P."/>
            <person name="Woyke T."/>
            <person name="Wu D."/>
            <person name="Gronow S."/>
            <person name="Wellnitz S."/>
            <person name="Brambilla E."/>
            <person name="Klenk H.-P."/>
            <person name="Eisen J.A."/>
        </authorList>
    </citation>
    <scope>NUCLEOTIDE SEQUENCE</scope>
    <source>
        <strain>P 36-108</strain>
    </source>
</reference>
<proteinExistence type="predicted"/>
<evidence type="ECO:0000313" key="3">
    <source>
        <dbReference type="Proteomes" id="UP000008630"/>
    </source>
</evidence>
<sequence>MKRISAILILVFACIEVFSQANYDVFVGTWVYQKNDTVFNASPCAKGSL</sequence>
<dbReference type="InterPro" id="IPR046551">
    <property type="entry name" value="DUF6705"/>
</dbReference>